<dbReference type="InterPro" id="IPR045671">
    <property type="entry name" value="NtrY-like_N"/>
</dbReference>
<evidence type="ECO:0000256" key="1">
    <source>
        <dbReference type="ARBA" id="ARBA00000085"/>
    </source>
</evidence>
<dbReference type="PROSITE" id="PS50109">
    <property type="entry name" value="HIS_KIN"/>
    <property type="match status" value="1"/>
</dbReference>
<dbReference type="Pfam" id="PF19312">
    <property type="entry name" value="NtrY_N"/>
    <property type="match status" value="1"/>
</dbReference>
<evidence type="ECO:0000256" key="4">
    <source>
        <dbReference type="ARBA" id="ARBA00022475"/>
    </source>
</evidence>
<feature type="region of interest" description="Disordered" evidence="14">
    <location>
        <begin position="750"/>
        <end position="777"/>
    </location>
</feature>
<keyword evidence="4" id="KW-1003">Cell membrane</keyword>
<dbReference type="PANTHER" id="PTHR42878:SF13">
    <property type="entry name" value="HISTIDINE KINASE"/>
    <property type="match status" value="1"/>
</dbReference>
<dbReference type="InterPro" id="IPR036097">
    <property type="entry name" value="HisK_dim/P_sf"/>
</dbReference>
<dbReference type="SUPFAM" id="SSF158472">
    <property type="entry name" value="HAMP domain-like"/>
    <property type="match status" value="1"/>
</dbReference>
<dbReference type="InterPro" id="IPR003661">
    <property type="entry name" value="HisK_dim/P_dom"/>
</dbReference>
<dbReference type="Pfam" id="PF02518">
    <property type="entry name" value="HATPase_c"/>
    <property type="match status" value="1"/>
</dbReference>
<dbReference type="CDD" id="cd00130">
    <property type="entry name" value="PAS"/>
    <property type="match status" value="1"/>
</dbReference>
<feature type="transmembrane region" description="Helical" evidence="15">
    <location>
        <begin position="109"/>
        <end position="131"/>
    </location>
</feature>
<dbReference type="InterPro" id="IPR003594">
    <property type="entry name" value="HATPase_dom"/>
</dbReference>
<keyword evidence="12" id="KW-0902">Two-component regulatory system</keyword>
<feature type="transmembrane region" description="Helical" evidence="15">
    <location>
        <begin position="307"/>
        <end position="329"/>
    </location>
</feature>
<dbReference type="InterPro" id="IPR003660">
    <property type="entry name" value="HAMP_dom"/>
</dbReference>
<protein>
    <recommendedName>
        <fullName evidence="3">histidine kinase</fullName>
        <ecNumber evidence="3">2.7.13.3</ecNumber>
    </recommendedName>
</protein>
<evidence type="ECO:0000256" key="15">
    <source>
        <dbReference type="SAM" id="Phobius"/>
    </source>
</evidence>
<dbReference type="PRINTS" id="PR00344">
    <property type="entry name" value="BCTRLSENSOR"/>
</dbReference>
<dbReference type="PIRSF" id="PIRSF037532">
    <property type="entry name" value="STHK_NtrY"/>
    <property type="match status" value="1"/>
</dbReference>
<evidence type="ECO:0000256" key="5">
    <source>
        <dbReference type="ARBA" id="ARBA00022553"/>
    </source>
</evidence>
<feature type="transmembrane region" description="Helical" evidence="15">
    <location>
        <begin position="33"/>
        <end position="54"/>
    </location>
</feature>
<keyword evidence="10" id="KW-0067">ATP-binding</keyword>
<dbReference type="SMART" id="SM00388">
    <property type="entry name" value="HisKA"/>
    <property type="match status" value="1"/>
</dbReference>
<dbReference type="GO" id="GO:0006355">
    <property type="term" value="P:regulation of DNA-templated transcription"/>
    <property type="evidence" value="ECO:0007669"/>
    <property type="project" value="InterPro"/>
</dbReference>
<accession>X5MEP7</accession>
<keyword evidence="11 15" id="KW-1133">Transmembrane helix</keyword>
<dbReference type="Gene3D" id="6.10.340.10">
    <property type="match status" value="1"/>
</dbReference>
<evidence type="ECO:0000313" key="20">
    <source>
        <dbReference type="Proteomes" id="UP000032160"/>
    </source>
</evidence>
<comment type="catalytic activity">
    <reaction evidence="1">
        <text>ATP + protein L-histidine = ADP + protein N-phospho-L-histidine.</text>
        <dbReference type="EC" id="2.7.13.3"/>
    </reaction>
</comment>
<evidence type="ECO:0000256" key="14">
    <source>
        <dbReference type="SAM" id="MobiDB-lite"/>
    </source>
</evidence>
<keyword evidence="6" id="KW-0808">Transferase</keyword>
<dbReference type="GO" id="GO:0005524">
    <property type="term" value="F:ATP binding"/>
    <property type="evidence" value="ECO:0007669"/>
    <property type="project" value="UniProtKB-KW"/>
</dbReference>
<dbReference type="InterPro" id="IPR050351">
    <property type="entry name" value="BphY/WalK/GraS-like"/>
</dbReference>
<dbReference type="SUPFAM" id="SSF47384">
    <property type="entry name" value="Homodimeric domain of signal transducing histidine kinase"/>
    <property type="match status" value="1"/>
</dbReference>
<evidence type="ECO:0000313" key="19">
    <source>
        <dbReference type="EMBL" id="CDO61072.1"/>
    </source>
</evidence>
<dbReference type="KEGG" id="pect:BN1012_Phect2860"/>
<evidence type="ECO:0000259" key="17">
    <source>
        <dbReference type="PROSITE" id="PS50112"/>
    </source>
</evidence>
<gene>
    <name evidence="19" type="ORF">BN1012_Phect2860</name>
</gene>
<dbReference type="SUPFAM" id="SSF55874">
    <property type="entry name" value="ATPase domain of HSP90 chaperone/DNA topoisomerase II/histidine kinase"/>
    <property type="match status" value="1"/>
</dbReference>
<sequence length="777" mass="85018">MASTGSMTQRKDSYRTARARVGWWLKRIQWPTILGIGLAIAAVVSGTATYIALTGATDFEPTRLQAIGLLLVNLAIVLTLLALIAYRLVRLWIARRAGSAGARLHVRLVAMFSFVAVMPAIIVAVFAATTLDRSLDSWFSERTRTIIANASTVAEAYLSEHQQVLRADALAMANDVNRSASLYMSNRQRFREVLTTQIALRSLSGGFIANSNGQLLEYAEGSAQTRIAPPSPETLNELGEGEVHLIASEGGDQVQALVRLSSFDDAFLLVFRIVDARVIDHLARTRTAAAEYANLESRRYTVQLTFALIYVIVALLVLLAAIWLGLWAANRMVAPIGELVGAAERVSDGDLTTRVEVANDADEITALGRTFNRMTGQLQSQRNELMEANHQLDRRRRFTETVLSGVSAGVIGLDAKGRIDLVNRSCLNLLGRTRDELVGQPLVATIPETAIYVRQAMARNDRPSEGQITLEQEDGSERTLTVRVASEKSGDGSHGYVVTLDDISELVSAQRASAWADIARRIAHEIKNPLTPIQLSAERLKRKYGKHIENDPEVFEQCTNTIIRQVGDLGRMVDEFSSFARMPTAVMARADIGELAREAVFLQRVAAPHIEFDVEGAEAPIWVECDRRLIGQALTNLIKNASEAIQSRHQAEGSEPEAGEDRIVVSLDDSAEMISLSVADTGIGLPRGERYRLLEPYVTHRDKGTGLGLAIVKKIMEDHSGNLLLEDAPWVADGGHGASIRLLLPRTQATENDQSTNEVEINDDAEVPFGQSASMSD</sequence>
<keyword evidence="8" id="KW-0547">Nucleotide-binding</keyword>
<dbReference type="Pfam" id="PF00672">
    <property type="entry name" value="HAMP"/>
    <property type="match status" value="1"/>
</dbReference>
<feature type="transmembrane region" description="Helical" evidence="15">
    <location>
        <begin position="66"/>
        <end position="89"/>
    </location>
</feature>
<dbReference type="InterPro" id="IPR005467">
    <property type="entry name" value="His_kinase_dom"/>
</dbReference>
<evidence type="ECO:0000256" key="2">
    <source>
        <dbReference type="ARBA" id="ARBA00004651"/>
    </source>
</evidence>
<dbReference type="GO" id="GO:0000155">
    <property type="term" value="F:phosphorelay sensor kinase activity"/>
    <property type="evidence" value="ECO:0007669"/>
    <property type="project" value="InterPro"/>
</dbReference>
<dbReference type="CDD" id="cd06225">
    <property type="entry name" value="HAMP"/>
    <property type="match status" value="1"/>
</dbReference>
<dbReference type="InterPro" id="IPR013767">
    <property type="entry name" value="PAS_fold"/>
</dbReference>
<evidence type="ECO:0000256" key="8">
    <source>
        <dbReference type="ARBA" id="ARBA00022741"/>
    </source>
</evidence>
<keyword evidence="7 15" id="KW-0812">Transmembrane</keyword>
<dbReference type="InterPro" id="IPR004358">
    <property type="entry name" value="Sig_transdc_His_kin-like_C"/>
</dbReference>
<dbReference type="Pfam" id="PF00989">
    <property type="entry name" value="PAS"/>
    <property type="match status" value="1"/>
</dbReference>
<dbReference type="Gene3D" id="3.30.450.20">
    <property type="entry name" value="PAS domain"/>
    <property type="match status" value="1"/>
</dbReference>
<dbReference type="HOGENOM" id="CLU_019564_1_0_5"/>
<feature type="compositionally biased region" description="Polar residues" evidence="14">
    <location>
        <begin position="750"/>
        <end position="759"/>
    </location>
</feature>
<evidence type="ECO:0000256" key="12">
    <source>
        <dbReference type="ARBA" id="ARBA00023012"/>
    </source>
</evidence>
<feature type="domain" description="PAS" evidence="17">
    <location>
        <begin position="395"/>
        <end position="443"/>
    </location>
</feature>
<keyword evidence="5" id="KW-0597">Phosphoprotein</keyword>
<evidence type="ECO:0000256" key="3">
    <source>
        <dbReference type="ARBA" id="ARBA00012438"/>
    </source>
</evidence>
<dbReference type="CDD" id="cd00082">
    <property type="entry name" value="HisKA"/>
    <property type="match status" value="1"/>
</dbReference>
<dbReference type="SMART" id="SM00387">
    <property type="entry name" value="HATPase_c"/>
    <property type="match status" value="1"/>
</dbReference>
<dbReference type="GO" id="GO:0007234">
    <property type="term" value="P:osmosensory signaling via phosphorelay pathway"/>
    <property type="evidence" value="ECO:0007669"/>
    <property type="project" value="TreeGrafter"/>
</dbReference>
<comment type="subcellular location">
    <subcellularLocation>
        <location evidence="2">Cell membrane</location>
        <topology evidence="2">Multi-pass membrane protein</topology>
    </subcellularLocation>
</comment>
<dbReference type="InterPro" id="IPR035965">
    <property type="entry name" value="PAS-like_dom_sf"/>
</dbReference>
<feature type="domain" description="Histidine kinase" evidence="16">
    <location>
        <begin position="521"/>
        <end position="748"/>
    </location>
</feature>
<name>X5MEP7_9HYPH</name>
<dbReference type="GO" id="GO:0005886">
    <property type="term" value="C:plasma membrane"/>
    <property type="evidence" value="ECO:0007669"/>
    <property type="project" value="UniProtKB-SubCell"/>
</dbReference>
<reference evidence="19 20" key="1">
    <citation type="journal article" date="2014" name="Front. Genet.">
        <title>Genome and metabolic network of "Candidatus Phaeomarinobacter ectocarpi" Ec32, a new candidate genus of Alphaproteobacteria frequently associated with brown algae.</title>
        <authorList>
            <person name="Dittami S.M."/>
            <person name="Barbeyron T."/>
            <person name="Boyen C."/>
            <person name="Cambefort J."/>
            <person name="Collet G."/>
            <person name="Delage L."/>
            <person name="Gobet A."/>
            <person name="Groisillier A."/>
            <person name="Leblanc C."/>
            <person name="Michel G."/>
            <person name="Scornet D."/>
            <person name="Siegel A."/>
            <person name="Tapia J.E."/>
            <person name="Tonon T."/>
        </authorList>
    </citation>
    <scope>NUCLEOTIDE SEQUENCE [LARGE SCALE GENOMIC DNA]</scope>
    <source>
        <strain evidence="19 20">Ec32</strain>
    </source>
</reference>
<feature type="domain" description="HAMP" evidence="18">
    <location>
        <begin position="330"/>
        <end position="383"/>
    </location>
</feature>
<dbReference type="Gene3D" id="1.10.287.130">
    <property type="match status" value="1"/>
</dbReference>
<dbReference type="Proteomes" id="UP000032160">
    <property type="component" value="Chromosome I"/>
</dbReference>
<evidence type="ECO:0000256" key="13">
    <source>
        <dbReference type="ARBA" id="ARBA00023136"/>
    </source>
</evidence>
<evidence type="ECO:0000256" key="11">
    <source>
        <dbReference type="ARBA" id="ARBA00022989"/>
    </source>
</evidence>
<dbReference type="InterPro" id="IPR017232">
    <property type="entry name" value="NtrY"/>
</dbReference>
<dbReference type="EC" id="2.7.13.3" evidence="3"/>
<dbReference type="GO" id="GO:0030295">
    <property type="term" value="F:protein kinase activator activity"/>
    <property type="evidence" value="ECO:0007669"/>
    <property type="project" value="TreeGrafter"/>
</dbReference>
<keyword evidence="13 15" id="KW-0472">Membrane</keyword>
<evidence type="ECO:0000256" key="10">
    <source>
        <dbReference type="ARBA" id="ARBA00022840"/>
    </source>
</evidence>
<dbReference type="SUPFAM" id="SSF55785">
    <property type="entry name" value="PYP-like sensor domain (PAS domain)"/>
    <property type="match status" value="1"/>
</dbReference>
<dbReference type="OrthoDB" id="9776727at2"/>
<keyword evidence="20" id="KW-1185">Reference proteome</keyword>
<dbReference type="GO" id="GO:0000156">
    <property type="term" value="F:phosphorelay response regulator activity"/>
    <property type="evidence" value="ECO:0007669"/>
    <property type="project" value="TreeGrafter"/>
</dbReference>
<dbReference type="STRING" id="1458461.BN1012_Phect2860"/>
<dbReference type="Pfam" id="PF00512">
    <property type="entry name" value="HisKA"/>
    <property type="match status" value="1"/>
</dbReference>
<dbReference type="SMART" id="SM00304">
    <property type="entry name" value="HAMP"/>
    <property type="match status" value="1"/>
</dbReference>
<dbReference type="InterPro" id="IPR000014">
    <property type="entry name" value="PAS"/>
</dbReference>
<dbReference type="NCBIfam" id="TIGR00229">
    <property type="entry name" value="sensory_box"/>
    <property type="match status" value="1"/>
</dbReference>
<evidence type="ECO:0000259" key="18">
    <source>
        <dbReference type="PROSITE" id="PS50885"/>
    </source>
</evidence>
<dbReference type="AlphaFoldDB" id="X5MEP7"/>
<dbReference type="PROSITE" id="PS50885">
    <property type="entry name" value="HAMP"/>
    <property type="match status" value="1"/>
</dbReference>
<dbReference type="PANTHER" id="PTHR42878">
    <property type="entry name" value="TWO-COMPONENT HISTIDINE KINASE"/>
    <property type="match status" value="1"/>
</dbReference>
<evidence type="ECO:0000256" key="7">
    <source>
        <dbReference type="ARBA" id="ARBA00022692"/>
    </source>
</evidence>
<keyword evidence="9" id="KW-0418">Kinase</keyword>
<evidence type="ECO:0000259" key="16">
    <source>
        <dbReference type="PROSITE" id="PS50109"/>
    </source>
</evidence>
<proteinExistence type="predicted"/>
<dbReference type="SMART" id="SM00091">
    <property type="entry name" value="PAS"/>
    <property type="match status" value="1"/>
</dbReference>
<dbReference type="InterPro" id="IPR036890">
    <property type="entry name" value="HATPase_C_sf"/>
</dbReference>
<dbReference type="Gene3D" id="3.30.565.10">
    <property type="entry name" value="Histidine kinase-like ATPase, C-terminal domain"/>
    <property type="match status" value="1"/>
</dbReference>
<dbReference type="EMBL" id="HG966617">
    <property type="protein sequence ID" value="CDO61072.1"/>
    <property type="molecule type" value="Genomic_DNA"/>
</dbReference>
<evidence type="ECO:0000256" key="6">
    <source>
        <dbReference type="ARBA" id="ARBA00022679"/>
    </source>
</evidence>
<organism evidence="19 20">
    <name type="scientific">Candidatus Phaeomarinibacter ectocarpi</name>
    <dbReference type="NCBI Taxonomy" id="1458461"/>
    <lineage>
        <taxon>Bacteria</taxon>
        <taxon>Pseudomonadati</taxon>
        <taxon>Pseudomonadota</taxon>
        <taxon>Alphaproteobacteria</taxon>
        <taxon>Hyphomicrobiales</taxon>
        <taxon>Parvibaculaceae</taxon>
        <taxon>Candidatus Phaeomarinibacter</taxon>
    </lineage>
</organism>
<dbReference type="RefSeq" id="WP_052534697.1">
    <property type="nucleotide sequence ID" value="NZ_HG966617.1"/>
</dbReference>
<dbReference type="PATRIC" id="fig|1458461.3.peg.2866"/>
<dbReference type="PROSITE" id="PS50112">
    <property type="entry name" value="PAS"/>
    <property type="match status" value="1"/>
</dbReference>
<evidence type="ECO:0000256" key="9">
    <source>
        <dbReference type="ARBA" id="ARBA00022777"/>
    </source>
</evidence>